<evidence type="ECO:0000256" key="1">
    <source>
        <dbReference type="ARBA" id="ARBA00004196"/>
    </source>
</evidence>
<dbReference type="GO" id="GO:0030313">
    <property type="term" value="C:cell envelope"/>
    <property type="evidence" value="ECO:0007669"/>
    <property type="project" value="UniProtKB-SubCell"/>
</dbReference>
<dbReference type="AlphaFoldDB" id="A0A0A7EGR4"/>
<protein>
    <submittedName>
        <fullName evidence="6">Peptidase M75</fullName>
    </submittedName>
</protein>
<dbReference type="STRING" id="1348114.OM33_08240"/>
<name>A0A0A7EGR4_9GAMM</name>
<dbReference type="Pfam" id="PF09375">
    <property type="entry name" value="Peptidase_M75"/>
    <property type="match status" value="1"/>
</dbReference>
<dbReference type="InterPro" id="IPR018976">
    <property type="entry name" value="Imelysin-like"/>
</dbReference>
<dbReference type="Gene3D" id="1.20.1420.20">
    <property type="entry name" value="M75 peptidase, HXXE motif"/>
    <property type="match status" value="1"/>
</dbReference>
<proteinExistence type="predicted"/>
<dbReference type="InterPro" id="IPR034984">
    <property type="entry name" value="Imelysin-like_IPPA"/>
</dbReference>
<feature type="region of interest" description="Disordered" evidence="3">
    <location>
        <begin position="27"/>
        <end position="49"/>
    </location>
</feature>
<evidence type="ECO:0000256" key="3">
    <source>
        <dbReference type="SAM" id="MobiDB-lite"/>
    </source>
</evidence>
<evidence type="ECO:0000313" key="6">
    <source>
        <dbReference type="EMBL" id="AIY65147.1"/>
    </source>
</evidence>
<feature type="compositionally biased region" description="Gly residues" evidence="3">
    <location>
        <begin position="34"/>
        <end position="48"/>
    </location>
</feature>
<gene>
    <name evidence="6" type="ORF">OM33_08240</name>
</gene>
<feature type="signal peptide" evidence="4">
    <location>
        <begin position="1"/>
        <end position="24"/>
    </location>
</feature>
<dbReference type="CDD" id="cd14659">
    <property type="entry name" value="Imelysin-like_IPPA"/>
    <property type="match status" value="1"/>
</dbReference>
<accession>A0A0A7EGR4</accession>
<dbReference type="KEGG" id="pseo:OM33_08240"/>
<reference evidence="6 7" key="1">
    <citation type="submission" date="2014-11" db="EMBL/GenBank/DDBJ databases">
        <title>Complete Genome Sequence of Pseudoalteromonas sp. Strain OCN003 Isolated from Kaneohe Bay, Oahu, Hawaii.</title>
        <authorList>
            <person name="Beurmann S."/>
            <person name="Videau P."/>
            <person name="Ushijima B."/>
            <person name="Smith A.M."/>
            <person name="Aeby G.S."/>
            <person name="Callahan S.M."/>
            <person name="Belcaid M."/>
        </authorList>
    </citation>
    <scope>NUCLEOTIDE SEQUENCE [LARGE SCALE GENOMIC DNA]</scope>
    <source>
        <strain evidence="6 7">OCN003</strain>
    </source>
</reference>
<dbReference type="PROSITE" id="PS51257">
    <property type="entry name" value="PROKAR_LIPOPROTEIN"/>
    <property type="match status" value="1"/>
</dbReference>
<evidence type="ECO:0000256" key="4">
    <source>
        <dbReference type="SAM" id="SignalP"/>
    </source>
</evidence>
<organism evidence="6 7">
    <name type="scientific">Pseudoalteromonas piratica</name>
    <dbReference type="NCBI Taxonomy" id="1348114"/>
    <lineage>
        <taxon>Bacteria</taxon>
        <taxon>Pseudomonadati</taxon>
        <taxon>Pseudomonadota</taxon>
        <taxon>Gammaproteobacteria</taxon>
        <taxon>Alteromonadales</taxon>
        <taxon>Pseudoalteromonadaceae</taxon>
        <taxon>Pseudoalteromonas</taxon>
    </lineage>
</organism>
<dbReference type="HOGENOM" id="CLU_044588_0_0_6"/>
<feature type="domain" description="Imelysin-like" evidence="5">
    <location>
        <begin position="64"/>
        <end position="406"/>
    </location>
</feature>
<keyword evidence="7" id="KW-1185">Reference proteome</keyword>
<dbReference type="Proteomes" id="UP000030341">
    <property type="component" value="Chromosome 1"/>
</dbReference>
<feature type="chain" id="PRO_5002028306" evidence="4">
    <location>
        <begin position="25"/>
        <end position="427"/>
    </location>
</feature>
<dbReference type="RefSeq" id="WP_038640760.1">
    <property type="nucleotide sequence ID" value="NZ_CP009888.1"/>
</dbReference>
<comment type="subcellular location">
    <subcellularLocation>
        <location evidence="1">Cell envelope</location>
    </subcellularLocation>
</comment>
<dbReference type="OrthoDB" id="7058523at2"/>
<dbReference type="InterPro" id="IPR038352">
    <property type="entry name" value="Imelysin_sf"/>
</dbReference>
<keyword evidence="2 4" id="KW-0732">Signal</keyword>
<evidence type="ECO:0000259" key="5">
    <source>
        <dbReference type="Pfam" id="PF09375"/>
    </source>
</evidence>
<dbReference type="EMBL" id="CP009888">
    <property type="protein sequence ID" value="AIY65147.1"/>
    <property type="molecule type" value="Genomic_DNA"/>
</dbReference>
<evidence type="ECO:0000256" key="2">
    <source>
        <dbReference type="ARBA" id="ARBA00022729"/>
    </source>
</evidence>
<sequence length="427" mass="46125">MLISAKLKPIALATSLVLTLAACSEDTTSTQGPNFGGGTTDPGNGGGTNFDEKALVANLVDNVITPTFTAFNQQATANHATLSQYCSVEKAAALGEASEEQRLDALTNAQTSWRDTTTLWQHAEVMQMGPLVENEGELRNLIYSWPAKSLCGVDQDTAYFEDGVINLDSNRPYDIKQRTATRRGLVSLEHLLFSEQLNHSCSIANDALADWNNRTDSERRIARCEFAVEVASDLVDNSQVLLDKWNGDTGYAMTLKNAGEVGSSFDSAHQAVNVISDALFYLTEEVKDKKLGIPLGYESNSCGLEACPQDVESPIAAQSLANIQANLAAFEKLFTGNGSVEGNTTGFDDFLVEEEGADTKDAMLTGLQESNQVIESINGSLQQALVSEKEKVEQTHAKVKDVTDQLKHDFINKLALELPKSSAGDND</sequence>
<evidence type="ECO:0000313" key="7">
    <source>
        <dbReference type="Proteomes" id="UP000030341"/>
    </source>
</evidence>
<dbReference type="eggNOG" id="COG3489">
    <property type="taxonomic scope" value="Bacteria"/>
</dbReference>